<gene>
    <name evidence="1" type="ORF">J27TS8_22510</name>
</gene>
<reference evidence="1" key="1">
    <citation type="submission" date="2021-03" db="EMBL/GenBank/DDBJ databases">
        <title>Antimicrobial resistance genes in bacteria isolated from Japanese honey, and their potential for conferring macrolide and lincosamide resistance in the American foulbrood pathogen Paenibacillus larvae.</title>
        <authorList>
            <person name="Okamoto M."/>
            <person name="Kumagai M."/>
            <person name="Kanamori H."/>
            <person name="Takamatsu D."/>
        </authorList>
    </citation>
    <scope>NUCLEOTIDE SEQUENCE</scope>
    <source>
        <strain evidence="1">J27TS8</strain>
    </source>
</reference>
<protein>
    <submittedName>
        <fullName evidence="1">Uncharacterized protein</fullName>
    </submittedName>
</protein>
<accession>A0A919WI73</accession>
<dbReference type="AlphaFoldDB" id="A0A919WI73"/>
<name>A0A919WI73_9BACI</name>
<dbReference type="EMBL" id="BORC01000003">
    <property type="protein sequence ID" value="GIN62258.1"/>
    <property type="molecule type" value="Genomic_DNA"/>
</dbReference>
<comment type="caution">
    <text evidence="1">The sequence shown here is derived from an EMBL/GenBank/DDBJ whole genome shotgun (WGS) entry which is preliminary data.</text>
</comment>
<organism evidence="1 2">
    <name type="scientific">Robertmurraya siralis</name>
    <dbReference type="NCBI Taxonomy" id="77777"/>
    <lineage>
        <taxon>Bacteria</taxon>
        <taxon>Bacillati</taxon>
        <taxon>Bacillota</taxon>
        <taxon>Bacilli</taxon>
        <taxon>Bacillales</taxon>
        <taxon>Bacillaceae</taxon>
        <taxon>Robertmurraya</taxon>
    </lineage>
</organism>
<dbReference type="Proteomes" id="UP000682111">
    <property type="component" value="Unassembled WGS sequence"/>
</dbReference>
<proteinExistence type="predicted"/>
<evidence type="ECO:0000313" key="2">
    <source>
        <dbReference type="Proteomes" id="UP000682111"/>
    </source>
</evidence>
<sequence length="80" mass="8954">MLVTALVHNYMDCPLVFENVRVLYSIEGKVLAIICSCDFTACEYAMDVYISAGSLHPKIFFGEWTIGNISSILNIFISKL</sequence>
<keyword evidence="2" id="KW-1185">Reference proteome</keyword>
<evidence type="ECO:0000313" key="1">
    <source>
        <dbReference type="EMBL" id="GIN62258.1"/>
    </source>
</evidence>